<comment type="subcellular location">
    <subcellularLocation>
        <location evidence="1">Cell membrane</location>
        <topology evidence="1">Multi-pass membrane protein</topology>
    </subcellularLocation>
</comment>
<feature type="transmembrane region" description="Helical" evidence="6">
    <location>
        <begin position="508"/>
        <end position="530"/>
    </location>
</feature>
<dbReference type="AlphaFoldDB" id="A0A1W1CDA7"/>
<keyword evidence="4 6" id="KW-1133">Transmembrane helix</keyword>
<gene>
    <name evidence="8" type="ORF">MNB_SV-6-1613</name>
</gene>
<evidence type="ECO:0000256" key="5">
    <source>
        <dbReference type="ARBA" id="ARBA00023136"/>
    </source>
</evidence>
<keyword evidence="5 6" id="KW-0472">Membrane</keyword>
<sequence>MKSGTILWLSLKDLRHELLSTLNLILGTAAIIAPLLILFGIKFGTIETMRNRLLNDPKNLEIRPLSSRSYDREWFANIERDDRIAFAIPLTRKLASSVTLYDQNRSKRIKVDLIPTKDGDPIVLQNSGTIPTGRHALLSSEAAKALGVKSGEKIILSISRYMHRKIERVSVDITIDAILDPRAGFLKSIYLTLDMANSIEHYKDGLAVEELGWSGTAPVAYAVYDGVFIESADPIDKIEQIRLISGTGFSTIDQVDSKEAEEIAGYPMDKRHYIYHLKPHKNRVLQTNIDAVAIKLRGKKVILHPWIEPLDIKIANSSDTKKLYAAPHEWNLTKGIFYTSSYSQKDTNITIIDKKRRLEISASMDKLSLDKPYIYVDAGLAGELSLLRDRELRYDKRSNKLLIARRGYAGFRLYAKKLEDVESLKKSFETMGIDVSTQAERIHDVQQLDRYLSLIFWLISIVGVVGGIATLGANLYASTERKRREFSILRLLGISKGSLFRFPLYQGLLVSTSGVLVALSIFLIMAKVINTLFGDYLSNEESFCSLSADHLLVVFAIAISVAVISSLLAATKATNADPAEAMRDE</sequence>
<dbReference type="GO" id="GO:0098797">
    <property type="term" value="C:plasma membrane protein complex"/>
    <property type="evidence" value="ECO:0007669"/>
    <property type="project" value="TreeGrafter"/>
</dbReference>
<dbReference type="PANTHER" id="PTHR30489">
    <property type="entry name" value="LIPOPROTEIN-RELEASING SYSTEM TRANSMEMBRANE PROTEIN LOLE"/>
    <property type="match status" value="1"/>
</dbReference>
<evidence type="ECO:0000256" key="6">
    <source>
        <dbReference type="SAM" id="Phobius"/>
    </source>
</evidence>
<keyword evidence="3 6" id="KW-0812">Transmembrane</keyword>
<accession>A0A1W1CDA7</accession>
<name>A0A1W1CDA7_9ZZZZ</name>
<keyword evidence="2" id="KW-1003">Cell membrane</keyword>
<dbReference type="Pfam" id="PF02687">
    <property type="entry name" value="FtsX"/>
    <property type="match status" value="1"/>
</dbReference>
<feature type="transmembrane region" description="Helical" evidence="6">
    <location>
        <begin position="454"/>
        <end position="477"/>
    </location>
</feature>
<feature type="domain" description="ABC3 transporter permease C-terminal" evidence="7">
    <location>
        <begin position="458"/>
        <end position="578"/>
    </location>
</feature>
<proteinExistence type="predicted"/>
<evidence type="ECO:0000256" key="1">
    <source>
        <dbReference type="ARBA" id="ARBA00004651"/>
    </source>
</evidence>
<dbReference type="PANTHER" id="PTHR30489:SF0">
    <property type="entry name" value="LIPOPROTEIN-RELEASING SYSTEM TRANSMEMBRANE PROTEIN LOLE"/>
    <property type="match status" value="1"/>
</dbReference>
<evidence type="ECO:0000256" key="2">
    <source>
        <dbReference type="ARBA" id="ARBA00022475"/>
    </source>
</evidence>
<feature type="transmembrane region" description="Helical" evidence="6">
    <location>
        <begin position="21"/>
        <end position="41"/>
    </location>
</feature>
<protein>
    <submittedName>
        <fullName evidence="8">ABC-type antimicrobial peptide transport system, permease component</fullName>
    </submittedName>
</protein>
<evidence type="ECO:0000259" key="7">
    <source>
        <dbReference type="Pfam" id="PF02687"/>
    </source>
</evidence>
<evidence type="ECO:0000256" key="4">
    <source>
        <dbReference type="ARBA" id="ARBA00022989"/>
    </source>
</evidence>
<dbReference type="InterPro" id="IPR051447">
    <property type="entry name" value="Lipoprotein-release_system"/>
</dbReference>
<evidence type="ECO:0000256" key="3">
    <source>
        <dbReference type="ARBA" id="ARBA00022692"/>
    </source>
</evidence>
<evidence type="ECO:0000313" key="8">
    <source>
        <dbReference type="EMBL" id="SFV63692.1"/>
    </source>
</evidence>
<reference evidence="8" key="1">
    <citation type="submission" date="2016-10" db="EMBL/GenBank/DDBJ databases">
        <authorList>
            <person name="de Groot N.N."/>
        </authorList>
    </citation>
    <scope>NUCLEOTIDE SEQUENCE</scope>
</reference>
<feature type="transmembrane region" description="Helical" evidence="6">
    <location>
        <begin position="550"/>
        <end position="570"/>
    </location>
</feature>
<dbReference type="GO" id="GO:0044874">
    <property type="term" value="P:lipoprotein localization to outer membrane"/>
    <property type="evidence" value="ECO:0007669"/>
    <property type="project" value="TreeGrafter"/>
</dbReference>
<dbReference type="EMBL" id="FPHC01000068">
    <property type="protein sequence ID" value="SFV63692.1"/>
    <property type="molecule type" value="Genomic_DNA"/>
</dbReference>
<dbReference type="InterPro" id="IPR003838">
    <property type="entry name" value="ABC3_permease_C"/>
</dbReference>
<organism evidence="8">
    <name type="scientific">hydrothermal vent metagenome</name>
    <dbReference type="NCBI Taxonomy" id="652676"/>
    <lineage>
        <taxon>unclassified sequences</taxon>
        <taxon>metagenomes</taxon>
        <taxon>ecological metagenomes</taxon>
    </lineage>
</organism>